<feature type="compositionally biased region" description="Basic and acidic residues" evidence="5">
    <location>
        <begin position="414"/>
        <end position="454"/>
    </location>
</feature>
<feature type="domain" description="PPIase cyclophilin-type" evidence="6">
    <location>
        <begin position="22"/>
        <end position="168"/>
    </location>
</feature>
<evidence type="ECO:0000259" key="6">
    <source>
        <dbReference type="PROSITE" id="PS50072"/>
    </source>
</evidence>
<dbReference type="GO" id="GO:0003755">
    <property type="term" value="F:peptidyl-prolyl cis-trans isomerase activity"/>
    <property type="evidence" value="ECO:0007669"/>
    <property type="project" value="UniProtKB-EC"/>
</dbReference>
<feature type="region of interest" description="Disordered" evidence="5">
    <location>
        <begin position="350"/>
        <end position="466"/>
    </location>
</feature>
<dbReference type="InterPro" id="IPR044666">
    <property type="entry name" value="Cyclophilin_A-like"/>
</dbReference>
<dbReference type="OrthoDB" id="442970at2759"/>
<comment type="subcellular location">
    <subcellularLocation>
        <location evidence="2">Nucleus</location>
    </subcellularLocation>
</comment>
<dbReference type="PANTHER" id="PTHR45625:SF6">
    <property type="entry name" value="SPLICEOSOME-ASSOCIATED PROTEIN CWC27 HOMOLOG"/>
    <property type="match status" value="1"/>
</dbReference>
<feature type="compositionally biased region" description="Low complexity" evidence="5">
    <location>
        <begin position="269"/>
        <end position="300"/>
    </location>
</feature>
<feature type="region of interest" description="Disordered" evidence="5">
    <location>
        <begin position="175"/>
        <end position="211"/>
    </location>
</feature>
<organism evidence="7">
    <name type="scientific">Sporisorium scitamineum</name>
    <dbReference type="NCBI Taxonomy" id="49012"/>
    <lineage>
        <taxon>Eukaryota</taxon>
        <taxon>Fungi</taxon>
        <taxon>Dikarya</taxon>
        <taxon>Basidiomycota</taxon>
        <taxon>Ustilaginomycotina</taxon>
        <taxon>Ustilaginomycetes</taxon>
        <taxon>Ustilaginales</taxon>
        <taxon>Ustilaginaceae</taxon>
        <taxon>Sporisorium</taxon>
    </lineage>
</organism>
<feature type="compositionally biased region" description="Low complexity" evidence="5">
    <location>
        <begin position="310"/>
        <end position="320"/>
    </location>
</feature>
<dbReference type="PRINTS" id="PR00153">
    <property type="entry name" value="CSAPPISMRASE"/>
</dbReference>
<keyword evidence="3" id="KW-0539">Nucleus</keyword>
<dbReference type="AlphaFoldDB" id="A0A127ZHK9"/>
<reference evidence="7" key="1">
    <citation type="submission" date="2014-06" db="EMBL/GenBank/DDBJ databases">
        <authorList>
            <person name="Ju J."/>
            <person name="Zhang J."/>
        </authorList>
    </citation>
    <scope>NUCLEOTIDE SEQUENCE</scope>
    <source>
        <strain evidence="7">SscI8</strain>
    </source>
</reference>
<dbReference type="GO" id="GO:0071013">
    <property type="term" value="C:catalytic step 2 spliceosome"/>
    <property type="evidence" value="ECO:0007669"/>
    <property type="project" value="TreeGrafter"/>
</dbReference>
<dbReference type="EMBL" id="LK056686">
    <property type="protein sequence ID" value="CDU25535.1"/>
    <property type="molecule type" value="Genomic_DNA"/>
</dbReference>
<evidence type="ECO:0000256" key="5">
    <source>
        <dbReference type="SAM" id="MobiDB-lite"/>
    </source>
</evidence>
<dbReference type="CDD" id="cd01925">
    <property type="entry name" value="cyclophilin_CeCYP16-like"/>
    <property type="match status" value="1"/>
</dbReference>
<evidence type="ECO:0000256" key="3">
    <source>
        <dbReference type="ARBA" id="ARBA00023242"/>
    </source>
</evidence>
<dbReference type="PROSITE" id="PS50072">
    <property type="entry name" value="CSA_PPIASE_2"/>
    <property type="match status" value="1"/>
</dbReference>
<proteinExistence type="inferred from homology"/>
<feature type="compositionally biased region" description="Low complexity" evidence="5">
    <location>
        <begin position="350"/>
        <end position="370"/>
    </location>
</feature>
<comment type="similarity">
    <text evidence="4">Belongs to the cyclophilin-type PPIase family. CWC27 subfamily.</text>
</comment>
<dbReference type="Pfam" id="PF00160">
    <property type="entry name" value="Pro_isomerase"/>
    <property type="match status" value="1"/>
</dbReference>
<dbReference type="Gene3D" id="2.40.100.10">
    <property type="entry name" value="Cyclophilin-like"/>
    <property type="match status" value="1"/>
</dbReference>
<sequence length="466" mass="52227">MTSQYVTEPPTSGLVELTTSKGPILVELFSHQTPLACRNFLTLALEGFYDNLIFHRLIPNFIIQSGDPSGTGSGGESIYGHPFAIEPHSRLKFNRRGLLGMAAAEDKTNESQFFLTLDAAPELQGKHTLMGRVVGNSIYNLMELTQGVEMKEGEDRPRYPPKLIEVKVVENPFDDLKPRMTKEQRRLQERKQKEEVERRRSEEERKKRGKVKKNTGLLSFGADEDGVGEEVVLKGPKSSHDLLKDDKRLSKQAMQSTAESKAKRRDVDPSPASTTAQSQTDASTSSPALPATTPSSTNHTSTHENPHPVPSTSKPTPTSSAKDYLTAQRAKYISSSKNDTYDALLSFQSRLRSSSSTHPTHPTSQSPSLSEQDEEEAKEYGASDDDTDWRSHRLDAGGAPLLTSHQCIDDYEVLDPRDHSSRKEGERLGKRGRDYVDDTRRYKDDRRPRSDRHSSSSRSHRDRNHR</sequence>
<gene>
    <name evidence="7" type="ORF">SPSC_05428</name>
</gene>
<evidence type="ECO:0000256" key="1">
    <source>
        <dbReference type="ARBA" id="ARBA00000971"/>
    </source>
</evidence>
<feature type="region of interest" description="Disordered" evidence="5">
    <location>
        <begin position="238"/>
        <end position="324"/>
    </location>
</feature>
<dbReference type="PANTHER" id="PTHR45625">
    <property type="entry name" value="PEPTIDYL-PROLYL CIS-TRANS ISOMERASE-RELATED"/>
    <property type="match status" value="1"/>
</dbReference>
<protein>
    <submittedName>
        <fullName evidence="7">Related to Cyclophilin-16</fullName>
    </submittedName>
</protein>
<dbReference type="InterPro" id="IPR029000">
    <property type="entry name" value="Cyclophilin-like_dom_sf"/>
</dbReference>
<evidence type="ECO:0000313" key="7">
    <source>
        <dbReference type="EMBL" id="CDU25535.1"/>
    </source>
</evidence>
<name>A0A127ZHK9_9BASI</name>
<feature type="compositionally biased region" description="Acidic residues" evidence="5">
    <location>
        <begin position="371"/>
        <end position="387"/>
    </location>
</feature>
<feature type="compositionally biased region" description="Basic and acidic residues" evidence="5">
    <location>
        <begin position="175"/>
        <end position="206"/>
    </location>
</feature>
<accession>A0A127ZHK9</accession>
<feature type="compositionally biased region" description="Basic and acidic residues" evidence="5">
    <location>
        <begin position="238"/>
        <end position="249"/>
    </location>
</feature>
<dbReference type="InterPro" id="IPR002130">
    <property type="entry name" value="Cyclophilin-type_PPIase_dom"/>
</dbReference>
<dbReference type="SUPFAM" id="SSF50891">
    <property type="entry name" value="Cyclophilin-like"/>
    <property type="match status" value="1"/>
</dbReference>
<comment type="catalytic activity">
    <reaction evidence="1">
        <text>[protein]-peptidylproline (omega=180) = [protein]-peptidylproline (omega=0)</text>
        <dbReference type="Rhea" id="RHEA:16237"/>
        <dbReference type="Rhea" id="RHEA-COMP:10747"/>
        <dbReference type="Rhea" id="RHEA-COMP:10748"/>
        <dbReference type="ChEBI" id="CHEBI:83833"/>
        <dbReference type="ChEBI" id="CHEBI:83834"/>
        <dbReference type="EC" id="5.2.1.8"/>
    </reaction>
</comment>
<evidence type="ECO:0000256" key="4">
    <source>
        <dbReference type="ARBA" id="ARBA00038509"/>
    </source>
</evidence>
<evidence type="ECO:0000256" key="2">
    <source>
        <dbReference type="ARBA" id="ARBA00004123"/>
    </source>
</evidence>